<reference evidence="11" key="1">
    <citation type="journal article" date="2023" name="Science">
        <title>Genome structures resolve the early diversification of teleost fishes.</title>
        <authorList>
            <person name="Parey E."/>
            <person name="Louis A."/>
            <person name="Montfort J."/>
            <person name="Bouchez O."/>
            <person name="Roques C."/>
            <person name="Iampietro C."/>
            <person name="Lluch J."/>
            <person name="Castinel A."/>
            <person name="Donnadieu C."/>
            <person name="Desvignes T."/>
            <person name="Floi Bucao C."/>
            <person name="Jouanno E."/>
            <person name="Wen M."/>
            <person name="Mejri S."/>
            <person name="Dirks R."/>
            <person name="Jansen H."/>
            <person name="Henkel C."/>
            <person name="Chen W.J."/>
            <person name="Zahm M."/>
            <person name="Cabau C."/>
            <person name="Klopp C."/>
            <person name="Thompson A.W."/>
            <person name="Robinson-Rechavi M."/>
            <person name="Braasch I."/>
            <person name="Lecointre G."/>
            <person name="Bobe J."/>
            <person name="Postlethwait J.H."/>
            <person name="Berthelot C."/>
            <person name="Roest Crollius H."/>
            <person name="Guiguen Y."/>
        </authorList>
    </citation>
    <scope>NUCLEOTIDE SEQUENCE</scope>
    <source>
        <strain evidence="11">Concon-B</strain>
    </source>
</reference>
<dbReference type="InterPro" id="IPR009548">
    <property type="entry name" value="Prkrip1"/>
</dbReference>
<dbReference type="GO" id="GO:0019901">
    <property type="term" value="F:protein kinase binding"/>
    <property type="evidence" value="ECO:0007669"/>
    <property type="project" value="TreeGrafter"/>
</dbReference>
<keyword evidence="5" id="KW-0508">mRNA splicing</keyword>
<dbReference type="GO" id="GO:0000813">
    <property type="term" value="C:ESCRT I complex"/>
    <property type="evidence" value="ECO:0007669"/>
    <property type="project" value="UniProtKB-ARBA"/>
</dbReference>
<dbReference type="InterPro" id="IPR009851">
    <property type="entry name" value="Mod_r"/>
</dbReference>
<keyword evidence="12" id="KW-1185">Reference proteome</keyword>
<evidence type="ECO:0000256" key="2">
    <source>
        <dbReference type="ARBA" id="ARBA00007617"/>
    </source>
</evidence>
<dbReference type="PANTHER" id="PTHR13507">
    <property type="entry name" value="PRKR-INTERACTING PROTEIN 1"/>
    <property type="match status" value="1"/>
</dbReference>
<evidence type="ECO:0000256" key="6">
    <source>
        <dbReference type="ARBA" id="ARBA00022753"/>
    </source>
</evidence>
<evidence type="ECO:0000313" key="11">
    <source>
        <dbReference type="EMBL" id="KAJ8275831.1"/>
    </source>
</evidence>
<organism evidence="11 12">
    <name type="scientific">Conger conger</name>
    <name type="common">Conger eel</name>
    <name type="synonym">Muraena conger</name>
    <dbReference type="NCBI Taxonomy" id="82655"/>
    <lineage>
        <taxon>Eukaryota</taxon>
        <taxon>Metazoa</taxon>
        <taxon>Chordata</taxon>
        <taxon>Craniata</taxon>
        <taxon>Vertebrata</taxon>
        <taxon>Euteleostomi</taxon>
        <taxon>Actinopterygii</taxon>
        <taxon>Neopterygii</taxon>
        <taxon>Teleostei</taxon>
        <taxon>Anguilliformes</taxon>
        <taxon>Congridae</taxon>
        <taxon>Conger</taxon>
    </lineage>
</organism>
<name>A0A9Q1DNS3_CONCO</name>
<evidence type="ECO:0000256" key="9">
    <source>
        <dbReference type="SAM" id="MobiDB-lite"/>
    </source>
</evidence>
<dbReference type="Pfam" id="PF07200">
    <property type="entry name" value="Mod_r"/>
    <property type="match status" value="1"/>
</dbReference>
<feature type="coiled-coil region" evidence="8">
    <location>
        <begin position="70"/>
        <end position="104"/>
    </location>
</feature>
<feature type="compositionally biased region" description="Basic residues" evidence="9">
    <location>
        <begin position="211"/>
        <end position="230"/>
    </location>
</feature>
<dbReference type="Pfam" id="PF06658">
    <property type="entry name" value="DUF1168"/>
    <property type="match status" value="1"/>
</dbReference>
<dbReference type="AlphaFoldDB" id="A0A9Q1DNS3"/>
<keyword evidence="4" id="KW-0813">Transport</keyword>
<dbReference type="PANTHER" id="PTHR13507:SF0">
    <property type="entry name" value="PRKR-INTERACTING PROTEIN 1"/>
    <property type="match status" value="1"/>
</dbReference>
<accession>A0A9Q1DNS3</accession>
<dbReference type="GO" id="GO:0003725">
    <property type="term" value="F:double-stranded RNA binding"/>
    <property type="evidence" value="ECO:0007669"/>
    <property type="project" value="InterPro"/>
</dbReference>
<dbReference type="Proteomes" id="UP001152803">
    <property type="component" value="Unassembled WGS sequence"/>
</dbReference>
<evidence type="ECO:0000256" key="7">
    <source>
        <dbReference type="ARBA" id="ARBA00022927"/>
    </source>
</evidence>
<dbReference type="GO" id="GO:0004860">
    <property type="term" value="F:protein kinase inhibitor activity"/>
    <property type="evidence" value="ECO:0007669"/>
    <property type="project" value="TreeGrafter"/>
</dbReference>
<keyword evidence="5" id="KW-0747">Spliceosome</keyword>
<feature type="domain" description="VPS37 C-terminal" evidence="10">
    <location>
        <begin position="17"/>
        <end position="126"/>
    </location>
</feature>
<keyword evidence="7" id="KW-0653">Protein transport</keyword>
<feature type="region of interest" description="Disordered" evidence="9">
    <location>
        <begin position="200"/>
        <end position="269"/>
    </location>
</feature>
<keyword evidence="8" id="KW-0175">Coiled coil</keyword>
<keyword evidence="6" id="KW-0967">Endosome</keyword>
<evidence type="ECO:0000259" key="10">
    <source>
        <dbReference type="Pfam" id="PF07200"/>
    </source>
</evidence>
<comment type="similarity">
    <text evidence="3">Belongs to the PRKRIP1 family.</text>
</comment>
<evidence type="ECO:0000256" key="3">
    <source>
        <dbReference type="ARBA" id="ARBA00010717"/>
    </source>
</evidence>
<evidence type="ECO:0000256" key="1">
    <source>
        <dbReference type="ARBA" id="ARBA00004177"/>
    </source>
</evidence>
<feature type="compositionally biased region" description="Acidic residues" evidence="9">
    <location>
        <begin position="249"/>
        <end position="260"/>
    </location>
</feature>
<keyword evidence="5" id="KW-0507">mRNA processing</keyword>
<dbReference type="OrthoDB" id="8921242at2759"/>
<feature type="compositionally biased region" description="Basic and acidic residues" evidence="9">
    <location>
        <begin position="200"/>
        <end position="210"/>
    </location>
</feature>
<evidence type="ECO:0000256" key="8">
    <source>
        <dbReference type="SAM" id="Coils"/>
    </source>
</evidence>
<comment type="subcellular location">
    <subcellularLocation>
        <location evidence="1">Endosome</location>
    </subcellularLocation>
</comment>
<feature type="region of interest" description="Disordered" evidence="9">
    <location>
        <begin position="117"/>
        <end position="140"/>
    </location>
</feature>
<evidence type="ECO:0000256" key="5">
    <source>
        <dbReference type="ARBA" id="ARBA00022728"/>
    </source>
</evidence>
<evidence type="ECO:0000313" key="12">
    <source>
        <dbReference type="Proteomes" id="UP001152803"/>
    </source>
</evidence>
<gene>
    <name evidence="11" type="ORF">COCON_G00075830</name>
</gene>
<evidence type="ECO:0000256" key="4">
    <source>
        <dbReference type="ARBA" id="ARBA00022448"/>
    </source>
</evidence>
<dbReference type="GO" id="GO:0015031">
    <property type="term" value="P:protein transport"/>
    <property type="evidence" value="ECO:0007669"/>
    <property type="project" value="UniProtKB-KW"/>
</dbReference>
<comment type="similarity">
    <text evidence="2">Belongs to the VPS37 family.</text>
</comment>
<dbReference type="GO" id="GO:0005730">
    <property type="term" value="C:nucleolus"/>
    <property type="evidence" value="ECO:0007669"/>
    <property type="project" value="TreeGrafter"/>
</dbReference>
<dbReference type="EMBL" id="JAFJMO010000005">
    <property type="protein sequence ID" value="KAJ8275831.1"/>
    <property type="molecule type" value="Genomic_DNA"/>
</dbReference>
<protein>
    <recommendedName>
        <fullName evidence="10">VPS37 C-terminal domain-containing protein</fullName>
    </recommendedName>
</protein>
<sequence length="269" mass="31377">MSHNRDPNSTPDGFRVLNTSELRELLKDEEKMDQIVRLSEKFQDLQVDRETLLTSNRSLAEESLARRPRLQNGKLQLAEKYKELERLNAACREKQSQLEANTEKHSPQTAQNLLQEEVARAEEESEPTSDPTQALQPKGIRHRLSRWIRRGWHRGSSAGAGSGEFHVYRHLRRREYQRQDFLDRMTEKQKLDYEYLEKVEENQKQAEERTAKRKKKRDKLKQKMLAKKAKVQSETAEDDNKPASSSDKEESDGDAEDDAEVPSFVMGKR</sequence>
<proteinExistence type="inferred from homology"/>
<comment type="caution">
    <text evidence="11">The sequence shown here is derived from an EMBL/GenBank/DDBJ whole genome shotgun (WGS) entry which is preliminary data.</text>
</comment>